<accession>A0ABW8RQT0</accession>
<evidence type="ECO:0000256" key="4">
    <source>
        <dbReference type="ARBA" id="ARBA00022989"/>
    </source>
</evidence>
<evidence type="ECO:0000256" key="2">
    <source>
        <dbReference type="ARBA" id="ARBA00022475"/>
    </source>
</evidence>
<evidence type="ECO:0000313" key="9">
    <source>
        <dbReference type="EMBL" id="MFK9094491.1"/>
    </source>
</evidence>
<evidence type="ECO:0000256" key="7">
    <source>
        <dbReference type="SAM" id="Phobius"/>
    </source>
</evidence>
<keyword evidence="2" id="KW-1003">Cell membrane</keyword>
<dbReference type="EMBL" id="JBJHQH010000024">
    <property type="protein sequence ID" value="MFK9094491.1"/>
    <property type="molecule type" value="Genomic_DNA"/>
</dbReference>
<dbReference type="Proteomes" id="UP001623041">
    <property type="component" value="Unassembled WGS sequence"/>
</dbReference>
<feature type="compositionally biased region" description="Polar residues" evidence="6">
    <location>
        <begin position="215"/>
        <end position="227"/>
    </location>
</feature>
<keyword evidence="10" id="KW-1185">Reference proteome</keyword>
<feature type="region of interest" description="Disordered" evidence="6">
    <location>
        <begin position="200"/>
        <end position="380"/>
    </location>
</feature>
<proteinExistence type="predicted"/>
<dbReference type="PROSITE" id="PS51849">
    <property type="entry name" value="RSGI_N"/>
    <property type="match status" value="1"/>
</dbReference>
<evidence type="ECO:0000256" key="1">
    <source>
        <dbReference type="ARBA" id="ARBA00004162"/>
    </source>
</evidence>
<feature type="compositionally biased region" description="Low complexity" evidence="6">
    <location>
        <begin position="331"/>
        <end position="348"/>
    </location>
</feature>
<dbReference type="Pfam" id="PF23750">
    <property type="entry name" value="RsgI_M"/>
    <property type="match status" value="1"/>
</dbReference>
<feature type="compositionally biased region" description="Low complexity" evidence="6">
    <location>
        <begin position="355"/>
        <end position="373"/>
    </location>
</feature>
<gene>
    <name evidence="9" type="ORF">ACJEBI_23850</name>
</gene>
<sequence>MKKGIIMEIDDTLLTLLTPDGEFLRTRRQDNPYSIGEEIYFFPMESVKSIKPLASVKNIFKYKSVWVAMAVLFLFLSSFIPLYQTNKAYAYMSIDANPSIEFGINKKMQVVELTGFNKEGKKIVSELKEWKEKDVSELTKIILVEMKNAGFISSYEHIIITTVRTEKPEEKAEKELQKNMNEIKAAMNKQKLDLTVLTGTEKEREKAHELGISTGKYQENKNQSSQMEKQKTIDKKQEQNALSSKNNKEVSPGQQKRQGDDVQNNGLTESKPESGTKGWEGNSIPPGQLKKADEDQWKQNQGQIKKQAQQQENANQQNTWNQKQKEKDSTQQNKWKQNDSNQQNQWNQKQKEKNSNQQNKWKQNDSNQQNNWNQKDHKNK</sequence>
<dbReference type="RefSeq" id="WP_406582961.1">
    <property type="nucleotide sequence ID" value="NZ_JBJHQH010000024.1"/>
</dbReference>
<feature type="compositionally biased region" description="Low complexity" evidence="6">
    <location>
        <begin position="298"/>
        <end position="322"/>
    </location>
</feature>
<dbReference type="Pfam" id="PF12791">
    <property type="entry name" value="RsgI_N"/>
    <property type="match status" value="1"/>
</dbReference>
<feature type="transmembrane region" description="Helical" evidence="7">
    <location>
        <begin position="65"/>
        <end position="83"/>
    </location>
</feature>
<feature type="compositionally biased region" description="Basic and acidic residues" evidence="6">
    <location>
        <begin position="228"/>
        <end position="238"/>
    </location>
</feature>
<name>A0ABW8RQT0_9BACI</name>
<dbReference type="InterPro" id="IPR024449">
    <property type="entry name" value="Anti-sigma_RsgI_N"/>
</dbReference>
<reference evidence="9 10" key="1">
    <citation type="submission" date="2024-11" db="EMBL/GenBank/DDBJ databases">
        <authorList>
            <person name="Lucas J.A."/>
        </authorList>
    </citation>
    <scope>NUCLEOTIDE SEQUENCE [LARGE SCALE GENOMIC DNA]</scope>
    <source>
        <strain evidence="9 10">Z 5.4</strain>
    </source>
</reference>
<keyword evidence="4 7" id="KW-1133">Transmembrane helix</keyword>
<keyword evidence="5 7" id="KW-0472">Membrane</keyword>
<evidence type="ECO:0000313" key="10">
    <source>
        <dbReference type="Proteomes" id="UP001623041"/>
    </source>
</evidence>
<protein>
    <submittedName>
        <fullName evidence="9">Anti-sigma factor domain-containing protein</fullName>
    </submittedName>
</protein>
<evidence type="ECO:0000256" key="3">
    <source>
        <dbReference type="ARBA" id="ARBA00022692"/>
    </source>
</evidence>
<feature type="compositionally biased region" description="Polar residues" evidence="6">
    <location>
        <begin position="252"/>
        <end position="268"/>
    </location>
</feature>
<comment type="subcellular location">
    <subcellularLocation>
        <location evidence="1">Cell membrane</location>
        <topology evidence="1">Single-pass membrane protein</topology>
    </subcellularLocation>
</comment>
<comment type="caution">
    <text evidence="9">The sequence shown here is derived from an EMBL/GenBank/DDBJ whole genome shotgun (WGS) entry which is preliminary data.</text>
</comment>
<feature type="domain" description="RsgI N-terminal anti-sigma" evidence="8">
    <location>
        <begin position="2"/>
        <end position="50"/>
    </location>
</feature>
<evidence type="ECO:0000256" key="5">
    <source>
        <dbReference type="ARBA" id="ARBA00023136"/>
    </source>
</evidence>
<keyword evidence="3 7" id="KW-0812">Transmembrane</keyword>
<evidence type="ECO:0000256" key="6">
    <source>
        <dbReference type="SAM" id="MobiDB-lite"/>
    </source>
</evidence>
<evidence type="ECO:0000259" key="8">
    <source>
        <dbReference type="PROSITE" id="PS51849"/>
    </source>
</evidence>
<feature type="compositionally biased region" description="Basic and acidic residues" evidence="6">
    <location>
        <begin position="200"/>
        <end position="209"/>
    </location>
</feature>
<organism evidence="9 10">
    <name type="scientific">Bacillus salipaludis</name>
    <dbReference type="NCBI Taxonomy" id="2547811"/>
    <lineage>
        <taxon>Bacteria</taxon>
        <taxon>Bacillati</taxon>
        <taxon>Bacillota</taxon>
        <taxon>Bacilli</taxon>
        <taxon>Bacillales</taxon>
        <taxon>Bacillaceae</taxon>
        <taxon>Bacillus</taxon>
    </lineage>
</organism>
<dbReference type="InterPro" id="IPR055431">
    <property type="entry name" value="RsgI_M"/>
</dbReference>